<proteinExistence type="predicted"/>
<dbReference type="PANTHER" id="PTHR28671">
    <property type="entry name" value="COILED-COIL DOMAIN-CONTAINING PROTEIN 169"/>
    <property type="match status" value="1"/>
</dbReference>
<dbReference type="Pfam" id="PF15372">
    <property type="entry name" value="DUF4600"/>
    <property type="match status" value="1"/>
</dbReference>
<accession>A0A3B5A6P2</accession>
<dbReference type="InterPro" id="IPR028022">
    <property type="entry name" value="DUF4600"/>
</dbReference>
<dbReference type="AlphaFoldDB" id="A0A3B5A6P2"/>
<reference evidence="1" key="1">
    <citation type="submission" date="2023-09" db="UniProtKB">
        <authorList>
            <consortium name="Ensembl"/>
        </authorList>
    </citation>
    <scope>IDENTIFICATION</scope>
</reference>
<name>A0A3B5A6P2_9TELE</name>
<dbReference type="PANTHER" id="PTHR28671:SF3">
    <property type="entry name" value="COILED-COIL DOMAIN-CONTAINING PROTEIN 169"/>
    <property type="match status" value="1"/>
</dbReference>
<dbReference type="Ensembl" id="ENSSPAT00000016681.1">
    <property type="protein sequence ID" value="ENSSPAP00000016420.1"/>
    <property type="gene ID" value="ENSSPAG00000012382.1"/>
</dbReference>
<sequence length="94" mass="10723">MVKKPNGQSAEAEGTEEQKQDFILSGQTLFCIVCIVSCPKWDYDVTVISLYSDVSGNEWKTRYETQVELNGQLERQISLIHERLEDIRGNPMGK</sequence>
<evidence type="ECO:0000313" key="1">
    <source>
        <dbReference type="Ensembl" id="ENSSPAP00000016420.1"/>
    </source>
</evidence>
<organism evidence="1">
    <name type="scientific">Stegastes partitus</name>
    <name type="common">bicolor damselfish</name>
    <dbReference type="NCBI Taxonomy" id="144197"/>
    <lineage>
        <taxon>Eukaryota</taxon>
        <taxon>Metazoa</taxon>
        <taxon>Chordata</taxon>
        <taxon>Craniata</taxon>
        <taxon>Vertebrata</taxon>
        <taxon>Euteleostomi</taxon>
        <taxon>Actinopterygii</taxon>
        <taxon>Neopterygii</taxon>
        <taxon>Teleostei</taxon>
        <taxon>Neoteleostei</taxon>
        <taxon>Acanthomorphata</taxon>
        <taxon>Ovalentaria</taxon>
        <taxon>Pomacentridae</taxon>
        <taxon>Stegastes</taxon>
    </lineage>
</organism>
<protein>
    <submittedName>
        <fullName evidence="1">Uncharacterized protein</fullName>
    </submittedName>
</protein>
<dbReference type="GeneTree" id="ENSGT01030000235240"/>